<dbReference type="EMBL" id="JBCNJP010000008">
    <property type="protein sequence ID" value="KAK9074151.1"/>
    <property type="molecule type" value="Genomic_DNA"/>
</dbReference>
<feature type="coiled-coil region" evidence="1">
    <location>
        <begin position="14"/>
        <end position="41"/>
    </location>
</feature>
<protein>
    <submittedName>
        <fullName evidence="2">Uncharacterized protein</fullName>
    </submittedName>
</protein>
<reference evidence="2 3" key="1">
    <citation type="submission" date="2024-04" db="EMBL/GenBank/DDBJ databases">
        <title>The reference genome of an endangered Asteraceae, Deinandra increscens subsp. villosa, native to the Central Coast of California.</title>
        <authorList>
            <person name="Guilliams M."/>
            <person name="Hasenstab-Lehman K."/>
            <person name="Meyer R."/>
            <person name="Mcevoy S."/>
        </authorList>
    </citation>
    <scope>NUCLEOTIDE SEQUENCE [LARGE SCALE GENOMIC DNA]</scope>
    <source>
        <tissue evidence="2">Leaf</tissue>
    </source>
</reference>
<dbReference type="Proteomes" id="UP001408789">
    <property type="component" value="Unassembled WGS sequence"/>
</dbReference>
<evidence type="ECO:0000256" key="1">
    <source>
        <dbReference type="SAM" id="Coils"/>
    </source>
</evidence>
<keyword evidence="1" id="KW-0175">Coiled coil</keyword>
<keyword evidence="3" id="KW-1185">Reference proteome</keyword>
<dbReference type="AlphaFoldDB" id="A0AAP0DGN0"/>
<evidence type="ECO:0000313" key="3">
    <source>
        <dbReference type="Proteomes" id="UP001408789"/>
    </source>
</evidence>
<gene>
    <name evidence="2" type="ORF">SSX86_006748</name>
</gene>
<organism evidence="2 3">
    <name type="scientific">Deinandra increscens subsp. villosa</name>
    <dbReference type="NCBI Taxonomy" id="3103831"/>
    <lineage>
        <taxon>Eukaryota</taxon>
        <taxon>Viridiplantae</taxon>
        <taxon>Streptophyta</taxon>
        <taxon>Embryophyta</taxon>
        <taxon>Tracheophyta</taxon>
        <taxon>Spermatophyta</taxon>
        <taxon>Magnoliopsida</taxon>
        <taxon>eudicotyledons</taxon>
        <taxon>Gunneridae</taxon>
        <taxon>Pentapetalae</taxon>
        <taxon>asterids</taxon>
        <taxon>campanulids</taxon>
        <taxon>Asterales</taxon>
        <taxon>Asteraceae</taxon>
        <taxon>Asteroideae</taxon>
        <taxon>Heliantheae alliance</taxon>
        <taxon>Madieae</taxon>
        <taxon>Madiinae</taxon>
        <taxon>Deinandra</taxon>
    </lineage>
</organism>
<evidence type="ECO:0000313" key="2">
    <source>
        <dbReference type="EMBL" id="KAK9074151.1"/>
    </source>
</evidence>
<proteinExistence type="predicted"/>
<accession>A0AAP0DGN0</accession>
<comment type="caution">
    <text evidence="2">The sequence shown here is derived from an EMBL/GenBank/DDBJ whole genome shotgun (WGS) entry which is preliminary data.</text>
</comment>
<sequence length="354" mass="39010">MMLDSVLMLHSARLDAQQLQIQQLQSDVAEIRKAIEKDREEERDFRNFVLNWMHQQDSRAAAKSSSPVGPYQRSRAPNSVSASLIAQLEESVSRSEARSISSQVVSCKVEQQTIMNLVSPDLGLRGEESVPTAPVLSPSLSLAETTKGVESSVTSVHVSSPTAFLFSDLGPYCLAAKEGKSKCSGVNLDDVSNTSVVELVGELSNLQNNKATLLSETILVLCREQAQLQDTYMLQGVFMRGIGSSIHVVFKQLATRFVDFNDRLPHVPPKLFVLDRDPQPPDLYIPHASHVVAFIAGSFHIPSRQSWVVHGQCRPPEDALVEVSTLIWNPLANFSLVDKTVLKGEVVIGIMFKY</sequence>
<name>A0AAP0DGN0_9ASTR</name>